<dbReference type="Pfam" id="PF13737">
    <property type="entry name" value="DDE_Tnp_1_5"/>
    <property type="match status" value="1"/>
</dbReference>
<dbReference type="InterPro" id="IPR053172">
    <property type="entry name" value="Tn903_transposase"/>
</dbReference>
<evidence type="ECO:0000313" key="2">
    <source>
        <dbReference type="EMBL" id="KFE33444.1"/>
    </source>
</evidence>
<reference evidence="2 3" key="2">
    <citation type="journal article" date="2015" name="Antonie Van Leeuwenhoek">
        <title>Thioclava indica sp. nov., isolated from surface seawater of the Indian Ocean.</title>
        <authorList>
            <person name="Liu Y."/>
            <person name="Lai Q."/>
            <person name="Du J."/>
            <person name="Xu H."/>
            <person name="Jiang L."/>
            <person name="Shao Z."/>
        </authorList>
    </citation>
    <scope>NUCLEOTIDE SEQUENCE [LARGE SCALE GENOMIC DNA]</scope>
    <source>
        <strain evidence="2 3">13D2W-2</strain>
    </source>
</reference>
<evidence type="ECO:0000259" key="1">
    <source>
        <dbReference type="Pfam" id="PF13737"/>
    </source>
</evidence>
<dbReference type="InterPro" id="IPR053520">
    <property type="entry name" value="Transposase_Tn903"/>
</dbReference>
<dbReference type="AlphaFoldDB" id="A0A085TRU7"/>
<reference evidence="3" key="1">
    <citation type="submission" date="2013-04" db="EMBL/GenBank/DDBJ databases">
        <title>Thioclava sp. 13D2W-2 Genome Sequencing.</title>
        <authorList>
            <person name="Lai Q."/>
            <person name="Li G."/>
            <person name="Shao Z."/>
        </authorList>
    </citation>
    <scope>NUCLEOTIDE SEQUENCE [LARGE SCALE GENOMIC DNA]</scope>
    <source>
        <strain evidence="3">13D2W-2</strain>
    </source>
</reference>
<feature type="domain" description="Transposase DDE" evidence="1">
    <location>
        <begin position="22"/>
        <end position="130"/>
    </location>
</feature>
<evidence type="ECO:0000313" key="3">
    <source>
        <dbReference type="Proteomes" id="UP000028607"/>
    </source>
</evidence>
<gene>
    <name evidence="2" type="ORF">DW2_18054</name>
</gene>
<protein>
    <submittedName>
        <fullName evidence="2">Transposase</fullName>
    </submittedName>
</protein>
<dbReference type="PANTHER" id="PTHR34631:SF3">
    <property type="entry name" value="ISSOD12 TRANSPOSASE TNPA_ISSOD12"/>
    <property type="match status" value="1"/>
</dbReference>
<dbReference type="eggNOG" id="COG3039">
    <property type="taxonomic scope" value="Bacteria"/>
</dbReference>
<dbReference type="InterPro" id="IPR025668">
    <property type="entry name" value="Tnp_DDE_dom"/>
</dbReference>
<accession>A0A085TRU7</accession>
<sequence length="310" mass="34888">MSRPTPPTYKIKNWRAYNEALKRRGSLTIWFDPEMMWEARPTGKRGRQPTYSDAAIQTCLTMKVLFGMALRQTTGFVESLLQLSGLDWSVPDFSTLSRRQKTLAVNIPYRGSEGPLHLLIDSTGIKVEGEGEWNARKHGGAKRRIWRKVHLGIDEKTLEIRAVEFTSGDIGDAPMLPELLGQISPNQEIGNVTADGAYDTRKCHEAIADRGAYAVIPPRKNAKFWKPDSAGAIARNEALHASKRLGRKIWRKWSGYHRRSRAETKMHCMKLLGQRLMAREPDRQVAELQIRVAVMNGFTALGIPVTEAVG</sequence>
<dbReference type="PANTHER" id="PTHR34631">
    <property type="match status" value="1"/>
</dbReference>
<dbReference type="EMBL" id="AQRC01000020">
    <property type="protein sequence ID" value="KFE33444.1"/>
    <property type="molecule type" value="Genomic_DNA"/>
</dbReference>
<dbReference type="Proteomes" id="UP000028607">
    <property type="component" value="Unassembled WGS sequence"/>
</dbReference>
<dbReference type="OrthoDB" id="8451553at2"/>
<dbReference type="NCBIfam" id="NF033579">
    <property type="entry name" value="transpos_IS5_2"/>
    <property type="match status" value="1"/>
</dbReference>
<proteinExistence type="predicted"/>
<keyword evidence="3" id="KW-1185">Reference proteome</keyword>
<dbReference type="PATRIC" id="fig|1317124.6.peg.3631"/>
<dbReference type="RefSeq" id="WP_038148696.1">
    <property type="nucleotide sequence ID" value="NZ_AQRC01000020.1"/>
</dbReference>
<organism evidence="2 3">
    <name type="scientific">Thioclava atlantica</name>
    <dbReference type="NCBI Taxonomy" id="1317124"/>
    <lineage>
        <taxon>Bacteria</taxon>
        <taxon>Pseudomonadati</taxon>
        <taxon>Pseudomonadota</taxon>
        <taxon>Alphaproteobacteria</taxon>
        <taxon>Rhodobacterales</taxon>
        <taxon>Paracoccaceae</taxon>
        <taxon>Thioclava</taxon>
    </lineage>
</organism>
<name>A0A085TRU7_9RHOB</name>
<comment type="caution">
    <text evidence="2">The sequence shown here is derived from an EMBL/GenBank/DDBJ whole genome shotgun (WGS) entry which is preliminary data.</text>
</comment>
<dbReference type="STRING" id="1317124.DW2_18054"/>